<sequence>MTLTKILAGRYRPASLLAVMLTALAVIRSAYRQGASAGRRSRVCRLSAEERSEAVGAR</sequence>
<dbReference type="EMBL" id="JBFKZN010000015">
    <property type="protein sequence ID" value="MEW5291683.1"/>
    <property type="molecule type" value="Genomic_DNA"/>
</dbReference>
<evidence type="ECO:0000313" key="1">
    <source>
        <dbReference type="EMBL" id="MEW5291683.1"/>
    </source>
</evidence>
<accession>A0ABV3N776</accession>
<gene>
    <name evidence="1" type="ORF">ABW286_21350</name>
</gene>
<protein>
    <submittedName>
        <fullName evidence="1">Uncharacterized protein</fullName>
    </submittedName>
</protein>
<evidence type="ECO:0000313" key="2">
    <source>
        <dbReference type="Proteomes" id="UP001554567"/>
    </source>
</evidence>
<dbReference type="Proteomes" id="UP001554567">
    <property type="component" value="Unassembled WGS sequence"/>
</dbReference>
<reference evidence="1 2" key="1">
    <citation type="submission" date="2024-07" db="EMBL/GenBank/DDBJ databases">
        <authorList>
            <person name="Dulla G.F.J."/>
            <person name="Delorm J.G."/>
        </authorList>
    </citation>
    <scope>NUCLEOTIDE SEQUENCE [LARGE SCALE GENOMIC DNA]</scope>
    <source>
        <strain evidence="1 2">JGD 233</strain>
    </source>
</reference>
<proteinExistence type="predicted"/>
<dbReference type="RefSeq" id="WP_367168644.1">
    <property type="nucleotide sequence ID" value="NZ_JBFKZN010000015.1"/>
</dbReference>
<organism evidence="1 2">
    <name type="scientific">Erwinia papayae</name>
    <dbReference type="NCBI Taxonomy" id="206499"/>
    <lineage>
        <taxon>Bacteria</taxon>
        <taxon>Pseudomonadati</taxon>
        <taxon>Pseudomonadota</taxon>
        <taxon>Gammaproteobacteria</taxon>
        <taxon>Enterobacterales</taxon>
        <taxon>Erwiniaceae</taxon>
        <taxon>Erwinia</taxon>
    </lineage>
</organism>
<comment type="caution">
    <text evidence="1">The sequence shown here is derived from an EMBL/GenBank/DDBJ whole genome shotgun (WGS) entry which is preliminary data.</text>
</comment>
<keyword evidence="2" id="KW-1185">Reference proteome</keyword>
<name>A0ABV3N776_9GAMM</name>